<protein>
    <submittedName>
        <fullName evidence="2">Uncharacterized protein</fullName>
    </submittedName>
</protein>
<proteinExistence type="predicted"/>
<sequence length="290" mass="32547">MSSLGVHSGMSKTTKQPSNRSVSKILGRSLRRRIQRTKRQLIPRASRRMSPTLDIFDYTDSTYVQQDTYQYPRSFQSDFFDSEGRVVAGIDYDVKVMEPMVYRPITAREVLMGSEVRQHGWNGRMSTEVASNFPTRRDASSSVAAQHDASIDAGSDMNSYDAETMSPSEEPYVETKQEMPEEQPRTWQEPDRASFKTETERTPSSLGEEGSVGTSFPSTPSDESIVPPSIYSETTCDDFSMEECDLQALIGGGDDFHSTEDYELMNLGEAGEGQDVHPWGWLQPDLSIQT</sequence>
<feature type="compositionally biased region" description="Polar residues" evidence="1">
    <location>
        <begin position="212"/>
        <end position="222"/>
    </location>
</feature>
<name>A0A7S4LZN3_GUITH</name>
<feature type="region of interest" description="Disordered" evidence="1">
    <location>
        <begin position="1"/>
        <end position="29"/>
    </location>
</feature>
<feature type="region of interest" description="Disordered" evidence="1">
    <location>
        <begin position="271"/>
        <end position="290"/>
    </location>
</feature>
<feature type="compositionally biased region" description="Polar residues" evidence="1">
    <location>
        <begin position="1"/>
        <end position="22"/>
    </location>
</feature>
<gene>
    <name evidence="2" type="ORF">GTHE00462_LOCUS461</name>
</gene>
<organism evidence="2">
    <name type="scientific">Guillardia theta</name>
    <name type="common">Cryptophyte</name>
    <name type="synonym">Cryptomonas phi</name>
    <dbReference type="NCBI Taxonomy" id="55529"/>
    <lineage>
        <taxon>Eukaryota</taxon>
        <taxon>Cryptophyceae</taxon>
        <taxon>Pyrenomonadales</taxon>
        <taxon>Geminigeraceae</taxon>
        <taxon>Guillardia</taxon>
    </lineage>
</organism>
<accession>A0A7S4LZN3</accession>
<feature type="compositionally biased region" description="Polar residues" evidence="1">
    <location>
        <begin position="133"/>
        <end position="144"/>
    </location>
</feature>
<feature type="compositionally biased region" description="Basic and acidic residues" evidence="1">
    <location>
        <begin position="173"/>
        <end position="201"/>
    </location>
</feature>
<dbReference type="EMBL" id="HBKN01000554">
    <property type="protein sequence ID" value="CAE2191150.1"/>
    <property type="molecule type" value="Transcribed_RNA"/>
</dbReference>
<feature type="region of interest" description="Disordered" evidence="1">
    <location>
        <begin position="133"/>
        <end position="229"/>
    </location>
</feature>
<reference evidence="2" key="1">
    <citation type="submission" date="2021-01" db="EMBL/GenBank/DDBJ databases">
        <authorList>
            <person name="Corre E."/>
            <person name="Pelletier E."/>
            <person name="Niang G."/>
            <person name="Scheremetjew M."/>
            <person name="Finn R."/>
            <person name="Kale V."/>
            <person name="Holt S."/>
            <person name="Cochrane G."/>
            <person name="Meng A."/>
            <person name="Brown T."/>
            <person name="Cohen L."/>
        </authorList>
    </citation>
    <scope>NUCLEOTIDE SEQUENCE</scope>
    <source>
        <strain evidence="2">CCMP 2712</strain>
    </source>
</reference>
<dbReference type="AlphaFoldDB" id="A0A7S4LZN3"/>
<evidence type="ECO:0000256" key="1">
    <source>
        <dbReference type="SAM" id="MobiDB-lite"/>
    </source>
</evidence>
<evidence type="ECO:0000313" key="2">
    <source>
        <dbReference type="EMBL" id="CAE2191150.1"/>
    </source>
</evidence>